<name>A0A936NCS1_9ACTN</name>
<feature type="transmembrane region" description="Helical" evidence="6">
    <location>
        <begin position="433"/>
        <end position="453"/>
    </location>
</feature>
<evidence type="ECO:0000256" key="2">
    <source>
        <dbReference type="ARBA" id="ARBA00022692"/>
    </source>
</evidence>
<feature type="transmembrane region" description="Helical" evidence="6">
    <location>
        <begin position="85"/>
        <end position="108"/>
    </location>
</feature>
<evidence type="ECO:0000256" key="3">
    <source>
        <dbReference type="ARBA" id="ARBA00022989"/>
    </source>
</evidence>
<dbReference type="PANTHER" id="PTHR37422:SF13">
    <property type="entry name" value="LIPOPOLYSACCHARIDE BIOSYNTHESIS PROTEIN PA4999-RELATED"/>
    <property type="match status" value="1"/>
</dbReference>
<dbReference type="InterPro" id="IPR051533">
    <property type="entry name" value="WaaL-like"/>
</dbReference>
<evidence type="ECO:0000256" key="1">
    <source>
        <dbReference type="ARBA" id="ARBA00004141"/>
    </source>
</evidence>
<dbReference type="InterPro" id="IPR007016">
    <property type="entry name" value="O-antigen_ligase-rel_domated"/>
</dbReference>
<dbReference type="GO" id="GO:0016874">
    <property type="term" value="F:ligase activity"/>
    <property type="evidence" value="ECO:0007669"/>
    <property type="project" value="UniProtKB-KW"/>
</dbReference>
<sequence length="490" mass="50283">MNLPADAKASPASPIGSFGDPVGLVVTVAWLFALGLGPVYTLRNRINPPLSGQYIDDALVNAAFVGLHVGVIAVIFVLARRRPAISGLTAVLLVALHLLVIASAWWSLAPGRSATQGVLFALTTVAALVVGDRVGVRGVVLSLAVASQAGVVLSQLAVRRGWPNTIDLNGDWAGIYLNRNSLGPVSVLALLATTATAALWWCDRRSGDRRASNGAGARAYGSVVGVVVATVIVGLLLVDAHTLIRSASLTPLVGAVVGLLTALVALALPWWAHRRRPAGAATGRAASPAMLGVGLLVTWAGLALAAVVGRSALATGLDRSTTLSGRTELWGWLIDAISRRPFSGWGWLGVWEDRALEAEVVGRFDVDFSTAHNAVIEMLLGVGIVGAVLLVAAVGVTTWPIVVVATRPGVQRAVGVVALGFVGYVVAVNQLETYVGANLLPWALLIALGAGCARQLRAGTAEPVGLDGSHGLDGSDGPAADAMPRSGVAS</sequence>
<evidence type="ECO:0000256" key="5">
    <source>
        <dbReference type="SAM" id="MobiDB-lite"/>
    </source>
</evidence>
<evidence type="ECO:0000256" key="4">
    <source>
        <dbReference type="ARBA" id="ARBA00023136"/>
    </source>
</evidence>
<keyword evidence="3 6" id="KW-1133">Transmembrane helix</keyword>
<accession>A0A936NCS1</accession>
<evidence type="ECO:0000313" key="9">
    <source>
        <dbReference type="Proteomes" id="UP000727993"/>
    </source>
</evidence>
<comment type="caution">
    <text evidence="8">The sequence shown here is derived from an EMBL/GenBank/DDBJ whole genome shotgun (WGS) entry which is preliminary data.</text>
</comment>
<feature type="transmembrane region" description="Helical" evidence="6">
    <location>
        <begin position="250"/>
        <end position="272"/>
    </location>
</feature>
<comment type="subcellular location">
    <subcellularLocation>
        <location evidence="1">Membrane</location>
        <topology evidence="1">Multi-pass membrane protein</topology>
    </subcellularLocation>
</comment>
<keyword evidence="8" id="KW-0436">Ligase</keyword>
<dbReference type="EMBL" id="JADJZA010000007">
    <property type="protein sequence ID" value="MBK9297935.1"/>
    <property type="molecule type" value="Genomic_DNA"/>
</dbReference>
<dbReference type="Pfam" id="PF04932">
    <property type="entry name" value="Wzy_C"/>
    <property type="match status" value="1"/>
</dbReference>
<dbReference type="Proteomes" id="UP000727993">
    <property type="component" value="Unassembled WGS sequence"/>
</dbReference>
<feature type="transmembrane region" description="Helical" evidence="6">
    <location>
        <begin position="114"/>
        <end position="131"/>
    </location>
</feature>
<feature type="transmembrane region" description="Helical" evidence="6">
    <location>
        <begin position="223"/>
        <end position="244"/>
    </location>
</feature>
<keyword evidence="2 6" id="KW-0812">Transmembrane</keyword>
<dbReference type="AlphaFoldDB" id="A0A936NCS1"/>
<evidence type="ECO:0000256" key="6">
    <source>
        <dbReference type="SAM" id="Phobius"/>
    </source>
</evidence>
<evidence type="ECO:0000313" key="8">
    <source>
        <dbReference type="EMBL" id="MBK9297935.1"/>
    </source>
</evidence>
<organism evidence="8 9">
    <name type="scientific">Candidatus Neomicrothrix subdominans</name>
    <dbReference type="NCBI Taxonomy" id="2954438"/>
    <lineage>
        <taxon>Bacteria</taxon>
        <taxon>Bacillati</taxon>
        <taxon>Actinomycetota</taxon>
        <taxon>Acidimicrobiia</taxon>
        <taxon>Acidimicrobiales</taxon>
        <taxon>Microthrixaceae</taxon>
        <taxon>Candidatus Neomicrothrix</taxon>
    </lineage>
</organism>
<feature type="transmembrane region" description="Helical" evidence="6">
    <location>
        <begin position="182"/>
        <end position="202"/>
    </location>
</feature>
<feature type="transmembrane region" description="Helical" evidence="6">
    <location>
        <begin position="409"/>
        <end position="427"/>
    </location>
</feature>
<gene>
    <name evidence="8" type="ORF">IPN02_14100</name>
</gene>
<feature type="transmembrane region" description="Helical" evidence="6">
    <location>
        <begin position="293"/>
        <end position="313"/>
    </location>
</feature>
<feature type="transmembrane region" description="Helical" evidence="6">
    <location>
        <begin position="21"/>
        <end position="40"/>
    </location>
</feature>
<keyword evidence="4 6" id="KW-0472">Membrane</keyword>
<proteinExistence type="predicted"/>
<feature type="domain" description="O-antigen ligase-related" evidence="7">
    <location>
        <begin position="241"/>
        <end position="391"/>
    </location>
</feature>
<evidence type="ECO:0000259" key="7">
    <source>
        <dbReference type="Pfam" id="PF04932"/>
    </source>
</evidence>
<feature type="transmembrane region" description="Helical" evidence="6">
    <location>
        <begin position="378"/>
        <end position="402"/>
    </location>
</feature>
<protein>
    <submittedName>
        <fullName evidence="8">O-antigen ligase family protein</fullName>
    </submittedName>
</protein>
<feature type="region of interest" description="Disordered" evidence="5">
    <location>
        <begin position="467"/>
        <end position="490"/>
    </location>
</feature>
<feature type="transmembrane region" description="Helical" evidence="6">
    <location>
        <begin position="138"/>
        <end position="158"/>
    </location>
</feature>
<feature type="transmembrane region" description="Helical" evidence="6">
    <location>
        <begin position="60"/>
        <end position="78"/>
    </location>
</feature>
<dbReference type="PANTHER" id="PTHR37422">
    <property type="entry name" value="TEICHURONIC ACID BIOSYNTHESIS PROTEIN TUAE"/>
    <property type="match status" value="1"/>
</dbReference>
<reference evidence="8 9" key="1">
    <citation type="submission" date="2020-10" db="EMBL/GenBank/DDBJ databases">
        <title>Connecting structure to function with the recovery of over 1000 high-quality activated sludge metagenome-assembled genomes encoding full-length rRNA genes using long-read sequencing.</title>
        <authorList>
            <person name="Singleton C.M."/>
            <person name="Petriglieri F."/>
            <person name="Kristensen J.M."/>
            <person name="Kirkegaard R.H."/>
            <person name="Michaelsen T.Y."/>
            <person name="Andersen M.H."/>
            <person name="Karst S.M."/>
            <person name="Dueholm M.S."/>
            <person name="Nielsen P.H."/>
            <person name="Albertsen M."/>
        </authorList>
    </citation>
    <scope>NUCLEOTIDE SEQUENCE [LARGE SCALE GENOMIC DNA]</scope>
    <source>
        <strain evidence="8">Lyne_18-Q3-R50-59_MAXAC.006</strain>
    </source>
</reference>
<dbReference type="GO" id="GO:0016020">
    <property type="term" value="C:membrane"/>
    <property type="evidence" value="ECO:0007669"/>
    <property type="project" value="UniProtKB-SubCell"/>
</dbReference>